<evidence type="ECO:0000313" key="3">
    <source>
        <dbReference type="Proteomes" id="UP000478493"/>
    </source>
</evidence>
<sequence>MHGVGYRFDKLRKAGVFFANRNEPKQRFIDAGYFEMKEKFIERNNHPGFVVTKVLVTQKGLAYLNHLFGGNPSDGKLARIVQHPPFPNS</sequence>
<evidence type="ECO:0000313" key="2">
    <source>
        <dbReference type="EMBL" id="KAA4538462.1"/>
    </source>
</evidence>
<protein>
    <recommendedName>
        <fullName evidence="1">Antirepressor protein C-terminal domain-containing protein</fullName>
    </recommendedName>
</protein>
<dbReference type="Pfam" id="PF03374">
    <property type="entry name" value="ANT"/>
    <property type="match status" value="1"/>
</dbReference>
<dbReference type="GO" id="GO:0003677">
    <property type="term" value="F:DNA binding"/>
    <property type="evidence" value="ECO:0007669"/>
    <property type="project" value="InterPro"/>
</dbReference>
<feature type="domain" description="Antirepressor protein C-terminal" evidence="1">
    <location>
        <begin position="8"/>
        <end position="69"/>
    </location>
</feature>
<proteinExistence type="predicted"/>
<dbReference type="EMBL" id="VWGP01000005">
    <property type="protein sequence ID" value="KAA4538462.1"/>
    <property type="molecule type" value="Genomic_DNA"/>
</dbReference>
<organism evidence="2 3">
    <name type="scientific">Bacteroides ovatus</name>
    <dbReference type="NCBI Taxonomy" id="28116"/>
    <lineage>
        <taxon>Bacteria</taxon>
        <taxon>Pseudomonadati</taxon>
        <taxon>Bacteroidota</taxon>
        <taxon>Bacteroidia</taxon>
        <taxon>Bacteroidales</taxon>
        <taxon>Bacteroidaceae</taxon>
        <taxon>Bacteroides</taxon>
    </lineage>
</organism>
<gene>
    <name evidence="2" type="ORF">F3B85_09500</name>
</gene>
<dbReference type="Proteomes" id="UP000478493">
    <property type="component" value="Unassembled WGS sequence"/>
</dbReference>
<dbReference type="RefSeq" id="WP_130060867.1">
    <property type="nucleotide sequence ID" value="NZ_RCXR01000007.1"/>
</dbReference>
<reference evidence="2 3" key="1">
    <citation type="journal article" date="2019" name="Nat. Med.">
        <title>A library of human gut bacterial isolates paired with longitudinal multiomics data enables mechanistic microbiome research.</title>
        <authorList>
            <person name="Poyet M."/>
            <person name="Groussin M."/>
            <person name="Gibbons S.M."/>
            <person name="Avila-Pacheco J."/>
            <person name="Jiang X."/>
            <person name="Kearney S.M."/>
            <person name="Perrotta A.R."/>
            <person name="Berdy B."/>
            <person name="Zhao S."/>
            <person name="Lieberman T.D."/>
            <person name="Swanson P.K."/>
            <person name="Smith M."/>
            <person name="Roesemann S."/>
            <person name="Alexander J.E."/>
            <person name="Rich S.A."/>
            <person name="Livny J."/>
            <person name="Vlamakis H."/>
            <person name="Clish C."/>
            <person name="Bullock K."/>
            <person name="Deik A."/>
            <person name="Scott J."/>
            <person name="Pierce K.A."/>
            <person name="Xavier R.J."/>
            <person name="Alm E.J."/>
        </authorList>
    </citation>
    <scope>NUCLEOTIDE SEQUENCE [LARGE SCALE GENOMIC DNA]</scope>
    <source>
        <strain evidence="2 3">BIOML-A41</strain>
    </source>
</reference>
<evidence type="ECO:0000259" key="1">
    <source>
        <dbReference type="Pfam" id="PF03374"/>
    </source>
</evidence>
<dbReference type="AlphaFoldDB" id="A0A5M5M5K8"/>
<comment type="caution">
    <text evidence="2">The sequence shown here is derived from an EMBL/GenBank/DDBJ whole genome shotgun (WGS) entry which is preliminary data.</text>
</comment>
<dbReference type="InterPro" id="IPR005039">
    <property type="entry name" value="Ant_C"/>
</dbReference>
<accession>A0A5M5M5K8</accession>
<name>A0A5M5M5K8_BACOV</name>